<evidence type="ECO:0000313" key="2">
    <source>
        <dbReference type="EMBL" id="MCI17477.1"/>
    </source>
</evidence>
<proteinExistence type="predicted"/>
<accession>A0A392Q0H6</accession>
<name>A0A392Q0H6_9FABA</name>
<evidence type="ECO:0000313" key="3">
    <source>
        <dbReference type="Proteomes" id="UP000265520"/>
    </source>
</evidence>
<evidence type="ECO:0000256" key="1">
    <source>
        <dbReference type="SAM" id="MobiDB-lite"/>
    </source>
</evidence>
<reference evidence="2 3" key="1">
    <citation type="journal article" date="2018" name="Front. Plant Sci.">
        <title>Red Clover (Trifolium pratense) and Zigzag Clover (T. medium) - A Picture of Genomic Similarities and Differences.</title>
        <authorList>
            <person name="Dluhosova J."/>
            <person name="Istvanek J."/>
            <person name="Nedelnik J."/>
            <person name="Repkova J."/>
        </authorList>
    </citation>
    <scope>NUCLEOTIDE SEQUENCE [LARGE SCALE GENOMIC DNA]</scope>
    <source>
        <strain evidence="3">cv. 10/8</strain>
        <tissue evidence="2">Leaf</tissue>
    </source>
</reference>
<dbReference type="EMBL" id="LXQA010105630">
    <property type="protein sequence ID" value="MCI17477.1"/>
    <property type="molecule type" value="Genomic_DNA"/>
</dbReference>
<organism evidence="2 3">
    <name type="scientific">Trifolium medium</name>
    <dbReference type="NCBI Taxonomy" id="97028"/>
    <lineage>
        <taxon>Eukaryota</taxon>
        <taxon>Viridiplantae</taxon>
        <taxon>Streptophyta</taxon>
        <taxon>Embryophyta</taxon>
        <taxon>Tracheophyta</taxon>
        <taxon>Spermatophyta</taxon>
        <taxon>Magnoliopsida</taxon>
        <taxon>eudicotyledons</taxon>
        <taxon>Gunneridae</taxon>
        <taxon>Pentapetalae</taxon>
        <taxon>rosids</taxon>
        <taxon>fabids</taxon>
        <taxon>Fabales</taxon>
        <taxon>Fabaceae</taxon>
        <taxon>Papilionoideae</taxon>
        <taxon>50 kb inversion clade</taxon>
        <taxon>NPAAA clade</taxon>
        <taxon>Hologalegina</taxon>
        <taxon>IRL clade</taxon>
        <taxon>Trifolieae</taxon>
        <taxon>Trifolium</taxon>
    </lineage>
</organism>
<feature type="non-terminal residue" evidence="2">
    <location>
        <position position="1"/>
    </location>
</feature>
<feature type="compositionally biased region" description="Low complexity" evidence="1">
    <location>
        <begin position="31"/>
        <end position="47"/>
    </location>
</feature>
<dbReference type="Proteomes" id="UP000265520">
    <property type="component" value="Unassembled WGS sequence"/>
</dbReference>
<dbReference type="AlphaFoldDB" id="A0A392Q0H6"/>
<protein>
    <submittedName>
        <fullName evidence="2">Uncharacterized protein</fullName>
    </submittedName>
</protein>
<keyword evidence="3" id="KW-1185">Reference proteome</keyword>
<sequence length="88" mass="9979">LTLQKLLSLQNLLHFRTLNFQNFSDMNYTLQHHSPSSRSSQPPSSSQGARSDARRKHELLVRTLEMAQSSSAAYLDLIKEFADCGLED</sequence>
<comment type="caution">
    <text evidence="2">The sequence shown here is derived from an EMBL/GenBank/DDBJ whole genome shotgun (WGS) entry which is preliminary data.</text>
</comment>
<feature type="region of interest" description="Disordered" evidence="1">
    <location>
        <begin position="29"/>
        <end position="57"/>
    </location>
</feature>